<evidence type="ECO:0000313" key="6">
    <source>
        <dbReference type="Proteomes" id="UP000295382"/>
    </source>
</evidence>
<dbReference type="PANTHER" id="PTHR43479:SF11">
    <property type="entry name" value="ACREF_ENVCD OPERON REPRESSOR-RELATED"/>
    <property type="match status" value="1"/>
</dbReference>
<accession>A0A4R3HV27</accession>
<reference evidence="5 6" key="1">
    <citation type="submission" date="2019-03" db="EMBL/GenBank/DDBJ databases">
        <title>Genomic Encyclopedia of Type Strains, Phase IV (KMG-IV): sequencing the most valuable type-strain genomes for metagenomic binning, comparative biology and taxonomic classification.</title>
        <authorList>
            <person name="Goeker M."/>
        </authorList>
    </citation>
    <scope>NUCLEOTIDE SEQUENCE [LARGE SCALE GENOMIC DNA]</scope>
    <source>
        <strain evidence="5 6">DSM 7445</strain>
    </source>
</reference>
<dbReference type="Pfam" id="PF00440">
    <property type="entry name" value="TetR_N"/>
    <property type="match status" value="1"/>
</dbReference>
<protein>
    <submittedName>
        <fullName evidence="5">TetR family transcriptional regulator</fullName>
    </submittedName>
</protein>
<dbReference type="GO" id="GO:0003677">
    <property type="term" value="F:DNA binding"/>
    <property type="evidence" value="ECO:0007669"/>
    <property type="project" value="UniProtKB-UniRule"/>
</dbReference>
<organism evidence="5 6">
    <name type="scientific">Paucimonas lemoignei</name>
    <name type="common">Pseudomonas lemoignei</name>
    <dbReference type="NCBI Taxonomy" id="29443"/>
    <lineage>
        <taxon>Bacteria</taxon>
        <taxon>Pseudomonadati</taxon>
        <taxon>Pseudomonadota</taxon>
        <taxon>Betaproteobacteria</taxon>
        <taxon>Burkholderiales</taxon>
        <taxon>Burkholderiaceae</taxon>
        <taxon>Paucimonas</taxon>
    </lineage>
</organism>
<dbReference type="PRINTS" id="PR00455">
    <property type="entry name" value="HTHTETR"/>
</dbReference>
<evidence type="ECO:0000256" key="3">
    <source>
        <dbReference type="SAM" id="MobiDB-lite"/>
    </source>
</evidence>
<name>A0A4R3HV27_PAULE</name>
<dbReference type="PROSITE" id="PS50977">
    <property type="entry name" value="HTH_TETR_2"/>
    <property type="match status" value="1"/>
</dbReference>
<feature type="domain" description="HTH tetR-type" evidence="4">
    <location>
        <begin position="41"/>
        <end position="101"/>
    </location>
</feature>
<feature type="compositionally biased region" description="Polar residues" evidence="3">
    <location>
        <begin position="1"/>
        <end position="15"/>
    </location>
</feature>
<proteinExistence type="predicted"/>
<dbReference type="PANTHER" id="PTHR43479">
    <property type="entry name" value="ACREF/ENVCD OPERON REPRESSOR-RELATED"/>
    <property type="match status" value="1"/>
</dbReference>
<dbReference type="RefSeq" id="WP_207907317.1">
    <property type="nucleotide sequence ID" value="NZ_SLZQ01000014.1"/>
</dbReference>
<feature type="region of interest" description="Disordered" evidence="3">
    <location>
        <begin position="1"/>
        <end position="41"/>
    </location>
</feature>
<dbReference type="InterPro" id="IPR009057">
    <property type="entry name" value="Homeodomain-like_sf"/>
</dbReference>
<dbReference type="EMBL" id="SLZQ01000014">
    <property type="protein sequence ID" value="TCS34048.1"/>
    <property type="molecule type" value="Genomic_DNA"/>
</dbReference>
<dbReference type="Proteomes" id="UP000295382">
    <property type="component" value="Unassembled WGS sequence"/>
</dbReference>
<evidence type="ECO:0000256" key="2">
    <source>
        <dbReference type="PROSITE-ProRule" id="PRU00335"/>
    </source>
</evidence>
<sequence length="245" mass="27375">MNTKADNLDTGTSAGMISASEKAPKADTKPPRGKRRIEKSEQTREALLQAAADVVGEKGFANASITLITQKAGVGQGTFYNYFDSRQEILDELMPAVGRNLLSYVKSNLAGGDSFAELEEQQFRAFFSFLRVAPKFSRVLSEAYLFTPEGHEAHMKNVFNNYMRFLLRSHANGEFPAYEPRELEVIAQILMAARDYLARNYTYEEGGAPKLPDFAVETYMKFVRYGLEGVPPQTPQEKEDGSDKT</sequence>
<dbReference type="Gene3D" id="1.10.357.10">
    <property type="entry name" value="Tetracycline Repressor, domain 2"/>
    <property type="match status" value="1"/>
</dbReference>
<evidence type="ECO:0000313" key="5">
    <source>
        <dbReference type="EMBL" id="TCS34048.1"/>
    </source>
</evidence>
<feature type="DNA-binding region" description="H-T-H motif" evidence="2">
    <location>
        <begin position="64"/>
        <end position="83"/>
    </location>
</feature>
<comment type="caution">
    <text evidence="5">The sequence shown here is derived from an EMBL/GenBank/DDBJ whole genome shotgun (WGS) entry which is preliminary data.</text>
</comment>
<dbReference type="InterPro" id="IPR001647">
    <property type="entry name" value="HTH_TetR"/>
</dbReference>
<evidence type="ECO:0000256" key="1">
    <source>
        <dbReference type="ARBA" id="ARBA00023125"/>
    </source>
</evidence>
<dbReference type="InterPro" id="IPR050624">
    <property type="entry name" value="HTH-type_Tx_Regulator"/>
</dbReference>
<keyword evidence="6" id="KW-1185">Reference proteome</keyword>
<keyword evidence="1 2" id="KW-0238">DNA-binding</keyword>
<gene>
    <name evidence="5" type="ORF">EDC30_11477</name>
</gene>
<dbReference type="AlphaFoldDB" id="A0A4R3HV27"/>
<dbReference type="SUPFAM" id="SSF46689">
    <property type="entry name" value="Homeodomain-like"/>
    <property type="match status" value="1"/>
</dbReference>
<evidence type="ECO:0000259" key="4">
    <source>
        <dbReference type="PROSITE" id="PS50977"/>
    </source>
</evidence>